<comment type="function">
    <text evidence="11">Involved in the degradation of L-arabinose. Catalyzes the interconversion of L-ribulose 5-phosphate (LRu5P) and D-xylulose 5-phosphate (D-Xu5P) via a retroaldol/aldol mechanism (carbon-carbon bond cleavage analogous to a class II aldolase reaction).</text>
</comment>
<evidence type="ECO:0000256" key="4">
    <source>
        <dbReference type="ARBA" id="ARBA00013186"/>
    </source>
</evidence>
<evidence type="ECO:0000256" key="12">
    <source>
        <dbReference type="ARBA" id="ARBA00060520"/>
    </source>
</evidence>
<evidence type="ECO:0000256" key="8">
    <source>
        <dbReference type="ARBA" id="ARBA00023235"/>
    </source>
</evidence>
<evidence type="ECO:0000256" key="3">
    <source>
        <dbReference type="ARBA" id="ARBA00010037"/>
    </source>
</evidence>
<comment type="caution">
    <text evidence="15">The sequence shown here is derived from an EMBL/GenBank/DDBJ whole genome shotgun (WGS) entry which is preliminary data.</text>
</comment>
<keyword evidence="6" id="KW-0862">Zinc</keyword>
<dbReference type="Pfam" id="PF00596">
    <property type="entry name" value="Aldolase_II"/>
    <property type="match status" value="1"/>
</dbReference>
<keyword evidence="7" id="KW-0054">Arabinose catabolism</keyword>
<comment type="similarity">
    <text evidence="3">Belongs to the aldolase class II family. AraD/FucA subfamily.</text>
</comment>
<dbReference type="PANTHER" id="PTHR22789">
    <property type="entry name" value="FUCULOSE PHOSPHATE ALDOLASE"/>
    <property type="match status" value="1"/>
</dbReference>
<dbReference type="EMBL" id="WMEQ01000022">
    <property type="protein sequence ID" value="MYL35833.1"/>
    <property type="molecule type" value="Genomic_DNA"/>
</dbReference>
<sequence length="229" mass="25800">MLEELKEKVLQANLELPQRDLVILTWGNVSGIDRNSGYVVIKPSGVVYEELTLESLPVVDLEGNVVEGTLRPSSDTETHLQLYKAFPDIGGIVHTHSSWGVRWAQAGRSIPTYGTTHADYFNDKIPCTRDMTEREINNNYEYNTGKVIVESFENLNPLNIPGILVKEHGPFNWGEDPMDAVDNAMVMEEIASSAYYTEQLSGEKGSINPYLLEKHFSRKHGENAYYGQY</sequence>
<dbReference type="PANTHER" id="PTHR22789:SF8">
    <property type="entry name" value="L-RIBULOSE-5-PHOSPHATE 4-EPIMERASE SGBE"/>
    <property type="match status" value="1"/>
</dbReference>
<dbReference type="NCBIfam" id="NF006047">
    <property type="entry name" value="PRK08193.1"/>
    <property type="match status" value="1"/>
</dbReference>
<dbReference type="GO" id="GO:0008742">
    <property type="term" value="F:L-ribulose-phosphate 4-epimerase activity"/>
    <property type="evidence" value="ECO:0007669"/>
    <property type="project" value="UniProtKB-EC"/>
</dbReference>
<keyword evidence="9" id="KW-0119">Carbohydrate metabolism</keyword>
<evidence type="ECO:0000256" key="10">
    <source>
        <dbReference type="ARBA" id="ARBA00032206"/>
    </source>
</evidence>
<dbReference type="SMART" id="SM01007">
    <property type="entry name" value="Aldolase_II"/>
    <property type="match status" value="1"/>
</dbReference>
<comment type="cofactor">
    <cofactor evidence="2">
        <name>Zn(2+)</name>
        <dbReference type="ChEBI" id="CHEBI:29105"/>
    </cofactor>
</comment>
<accession>A0A6I5A6A6</accession>
<dbReference type="InterPro" id="IPR050197">
    <property type="entry name" value="Aldolase_class_II_sugar_metab"/>
</dbReference>
<evidence type="ECO:0000256" key="5">
    <source>
        <dbReference type="ARBA" id="ARBA00022723"/>
    </source>
</evidence>
<dbReference type="GO" id="GO:0016832">
    <property type="term" value="F:aldehyde-lyase activity"/>
    <property type="evidence" value="ECO:0007669"/>
    <property type="project" value="TreeGrafter"/>
</dbReference>
<dbReference type="GO" id="GO:0005829">
    <property type="term" value="C:cytosol"/>
    <property type="evidence" value="ECO:0007669"/>
    <property type="project" value="TreeGrafter"/>
</dbReference>
<dbReference type="RefSeq" id="WP_160910259.1">
    <property type="nucleotide sequence ID" value="NZ_WMEQ01000022.1"/>
</dbReference>
<evidence type="ECO:0000256" key="13">
    <source>
        <dbReference type="ARBA" id="ARBA00074961"/>
    </source>
</evidence>
<evidence type="ECO:0000259" key="14">
    <source>
        <dbReference type="SMART" id="SM01007"/>
    </source>
</evidence>
<feature type="domain" description="Class II aldolase/adducin N-terminal" evidence="14">
    <location>
        <begin position="7"/>
        <end position="195"/>
    </location>
</feature>
<comment type="pathway">
    <text evidence="12">Carbohydrate degradation; L-arabinose degradation via L-ribulose; D-xylulose 5-phosphate from L-arabinose (bacterial route): step 3/3.</text>
</comment>
<comment type="catalytic activity">
    <reaction evidence="1">
        <text>L-ribulose 5-phosphate = D-xylulose 5-phosphate</text>
        <dbReference type="Rhea" id="RHEA:22368"/>
        <dbReference type="ChEBI" id="CHEBI:57737"/>
        <dbReference type="ChEBI" id="CHEBI:58226"/>
        <dbReference type="EC" id="5.1.3.4"/>
    </reaction>
</comment>
<keyword evidence="8" id="KW-0413">Isomerase</keyword>
<dbReference type="AlphaFoldDB" id="A0A6I5A6A6"/>
<name>A0A6I5A6A6_9BACI</name>
<dbReference type="InterPro" id="IPR036409">
    <property type="entry name" value="Aldolase_II/adducin_N_sf"/>
</dbReference>
<dbReference type="CDD" id="cd00398">
    <property type="entry name" value="Aldolase_II"/>
    <property type="match status" value="1"/>
</dbReference>
<dbReference type="EC" id="5.1.3.4" evidence="4"/>
<proteinExistence type="inferred from homology"/>
<evidence type="ECO:0000256" key="1">
    <source>
        <dbReference type="ARBA" id="ARBA00001726"/>
    </source>
</evidence>
<dbReference type="GO" id="GO:0046872">
    <property type="term" value="F:metal ion binding"/>
    <property type="evidence" value="ECO:0007669"/>
    <property type="project" value="UniProtKB-KW"/>
</dbReference>
<evidence type="ECO:0000313" key="15">
    <source>
        <dbReference type="EMBL" id="MYL35833.1"/>
    </source>
</evidence>
<dbReference type="Gene3D" id="3.40.225.10">
    <property type="entry name" value="Class II aldolase/adducin N-terminal domain"/>
    <property type="match status" value="1"/>
</dbReference>
<reference evidence="15 16" key="1">
    <citation type="submission" date="2019-11" db="EMBL/GenBank/DDBJ databases">
        <title>Genome sequences of 17 halophilic strains isolated from different environments.</title>
        <authorList>
            <person name="Furrow R.E."/>
        </authorList>
    </citation>
    <scope>NUCLEOTIDE SEQUENCE [LARGE SCALE GENOMIC DNA]</scope>
    <source>
        <strain evidence="15 16">22514_16_FS</strain>
    </source>
</reference>
<evidence type="ECO:0000313" key="16">
    <source>
        <dbReference type="Proteomes" id="UP000468638"/>
    </source>
</evidence>
<dbReference type="NCBIfam" id="NF009003">
    <property type="entry name" value="PRK12348.1"/>
    <property type="match status" value="1"/>
</dbReference>
<dbReference type="InterPro" id="IPR001303">
    <property type="entry name" value="Aldolase_II/adducin_N"/>
</dbReference>
<protein>
    <recommendedName>
        <fullName evidence="13">L-ribulose-5-phosphate 4-epimerase</fullName>
        <ecNumber evidence="4">5.1.3.4</ecNumber>
    </recommendedName>
    <alternativeName>
        <fullName evidence="10">Phosphoribulose isomerase</fullName>
    </alternativeName>
</protein>
<dbReference type="FunFam" id="3.40.225.10:FF:000001">
    <property type="entry name" value="L-ribulose-5-phosphate 4-epimerase UlaF"/>
    <property type="match status" value="1"/>
</dbReference>
<gene>
    <name evidence="15" type="primary">araD</name>
    <name evidence="15" type="ORF">GLW05_19870</name>
</gene>
<evidence type="ECO:0000256" key="9">
    <source>
        <dbReference type="ARBA" id="ARBA00023277"/>
    </source>
</evidence>
<dbReference type="OrthoDB" id="9786287at2"/>
<keyword evidence="5" id="KW-0479">Metal-binding</keyword>
<evidence type="ECO:0000256" key="7">
    <source>
        <dbReference type="ARBA" id="ARBA00022935"/>
    </source>
</evidence>
<evidence type="ECO:0000256" key="2">
    <source>
        <dbReference type="ARBA" id="ARBA00001947"/>
    </source>
</evidence>
<organism evidence="15 16">
    <name type="scientific">Pontibacillus yanchengensis</name>
    <dbReference type="NCBI Taxonomy" id="462910"/>
    <lineage>
        <taxon>Bacteria</taxon>
        <taxon>Bacillati</taxon>
        <taxon>Bacillota</taxon>
        <taxon>Bacilli</taxon>
        <taxon>Bacillales</taxon>
        <taxon>Bacillaceae</taxon>
        <taxon>Pontibacillus</taxon>
    </lineage>
</organism>
<evidence type="ECO:0000256" key="6">
    <source>
        <dbReference type="ARBA" id="ARBA00022833"/>
    </source>
</evidence>
<dbReference type="GO" id="GO:0019568">
    <property type="term" value="P:arabinose catabolic process"/>
    <property type="evidence" value="ECO:0007669"/>
    <property type="project" value="UniProtKB-KW"/>
</dbReference>
<dbReference type="Proteomes" id="UP000468638">
    <property type="component" value="Unassembled WGS sequence"/>
</dbReference>
<evidence type="ECO:0000256" key="11">
    <source>
        <dbReference type="ARBA" id="ARBA00053542"/>
    </source>
</evidence>
<dbReference type="SUPFAM" id="SSF53639">
    <property type="entry name" value="AraD/HMP-PK domain-like"/>
    <property type="match status" value="1"/>
</dbReference>